<sequence length="98" mass="10829">MSRSLATAAQIIFIFLALADRCVAGEKPSGFDFCAPPSRPLCIDAPVAEDACDAQVQAFIKTVFRYRECLDKETQRAVREANDVLEAWKCRTGALTCR</sequence>
<organism evidence="2 3">
    <name type="scientific">Methylocystis iwaonis</name>
    <dbReference type="NCBI Taxonomy" id="2885079"/>
    <lineage>
        <taxon>Bacteria</taxon>
        <taxon>Pseudomonadati</taxon>
        <taxon>Pseudomonadota</taxon>
        <taxon>Alphaproteobacteria</taxon>
        <taxon>Hyphomicrobiales</taxon>
        <taxon>Methylocystaceae</taxon>
        <taxon>Methylocystis</taxon>
    </lineage>
</organism>
<gene>
    <name evidence="2" type="ORF">SS37A_06780</name>
</gene>
<feature type="signal peptide" evidence="1">
    <location>
        <begin position="1"/>
        <end position="19"/>
    </location>
</feature>
<reference evidence="2 3" key="1">
    <citation type="journal article" date="2023" name="Int. J. Syst. Evol. Microbiol.">
        <title>Methylocystis iwaonis sp. nov., a type II methane-oxidizing bacterium from surface soil of a rice paddy field in Japan, and emended description of the genus Methylocystis (ex Whittenbury et al. 1970) Bowman et al. 1993.</title>
        <authorList>
            <person name="Kaise H."/>
            <person name="Sawadogo J.B."/>
            <person name="Alam M.S."/>
            <person name="Ueno C."/>
            <person name="Dianou D."/>
            <person name="Shinjo R."/>
            <person name="Asakawa S."/>
        </authorList>
    </citation>
    <scope>NUCLEOTIDE SEQUENCE [LARGE SCALE GENOMIC DNA]</scope>
    <source>
        <strain evidence="2 3">SS37A-Re</strain>
    </source>
</reference>
<dbReference type="Proteomes" id="UP001317629">
    <property type="component" value="Chromosome"/>
</dbReference>
<accession>A0ABM8E5A8</accession>
<dbReference type="EMBL" id="AP027142">
    <property type="protein sequence ID" value="BDV33149.1"/>
    <property type="molecule type" value="Genomic_DNA"/>
</dbReference>
<protein>
    <submittedName>
        <fullName evidence="2">Uncharacterized protein</fullName>
    </submittedName>
</protein>
<proteinExistence type="predicted"/>
<evidence type="ECO:0000313" key="2">
    <source>
        <dbReference type="EMBL" id="BDV33149.1"/>
    </source>
</evidence>
<feature type="chain" id="PRO_5046098730" evidence="1">
    <location>
        <begin position="20"/>
        <end position="98"/>
    </location>
</feature>
<evidence type="ECO:0000313" key="3">
    <source>
        <dbReference type="Proteomes" id="UP001317629"/>
    </source>
</evidence>
<keyword evidence="3" id="KW-1185">Reference proteome</keyword>
<name>A0ABM8E5A8_9HYPH</name>
<dbReference type="RefSeq" id="WP_281930466.1">
    <property type="nucleotide sequence ID" value="NZ_AP027142.1"/>
</dbReference>
<keyword evidence="1" id="KW-0732">Signal</keyword>
<evidence type="ECO:0000256" key="1">
    <source>
        <dbReference type="SAM" id="SignalP"/>
    </source>
</evidence>